<protein>
    <submittedName>
        <fullName evidence="2">Uncharacterized protein</fullName>
    </submittedName>
</protein>
<evidence type="ECO:0000256" key="1">
    <source>
        <dbReference type="SAM" id="MobiDB-lite"/>
    </source>
</evidence>
<name>A0ABQ9GP25_9NEOP</name>
<dbReference type="EMBL" id="JARBHB010000010">
    <property type="protein sequence ID" value="KAJ8873763.1"/>
    <property type="molecule type" value="Genomic_DNA"/>
</dbReference>
<feature type="compositionally biased region" description="Basic and acidic residues" evidence="1">
    <location>
        <begin position="915"/>
        <end position="931"/>
    </location>
</feature>
<feature type="region of interest" description="Disordered" evidence="1">
    <location>
        <begin position="361"/>
        <end position="396"/>
    </location>
</feature>
<evidence type="ECO:0000313" key="2">
    <source>
        <dbReference type="EMBL" id="KAJ8873763.1"/>
    </source>
</evidence>
<feature type="compositionally biased region" description="Basic and acidic residues" evidence="1">
    <location>
        <begin position="372"/>
        <end position="393"/>
    </location>
</feature>
<feature type="region of interest" description="Disordered" evidence="1">
    <location>
        <begin position="915"/>
        <end position="937"/>
    </location>
</feature>
<comment type="caution">
    <text evidence="2">The sequence shown here is derived from an EMBL/GenBank/DDBJ whole genome shotgun (WGS) entry which is preliminary data.</text>
</comment>
<dbReference type="Proteomes" id="UP001159363">
    <property type="component" value="Chromosome 9"/>
</dbReference>
<sequence length="1079" mass="119311">MDNTEVGVFIRSVGRTCMCHGKLARARKDLGPEVPLAGRTIGVQASPTISISMHPGRCTLVAHELSGFWFRACCEGLLIEEAMFLPQKEVLCFSSPPPPPLSHGVATYERFKALSYTEERRAALLARPSAVWWLLLATSSASHTLAPSTRLSAILAASLTFPSRVFVYKCSSPARATRLHYSRLKLDPRSNLRSTQETVAPFEFIAGLEIEMNFISNRRNWRFEILIRDQQPSSTNVWEEPFSCWPQEPPAGCPAELLVDNRSSSMPKGETKEVCLGNSARFLPFAQNSRSSRLPRTYSSPNAFRLPILHCKKYWVNYLTIARESNQRAGDLGSVEQGGRAELGSGRGTWRGGNPYLCVKSPRLPRTPQLRGRRDATHYDAEPDYRSRREPSRRGYGGKYVNTRWRGSFLLELPTPIAHASKMALLTSNIRNALHQSALGNQLTSPQSANRKRPAACCTQSDERPVPIATCSLSANRYGDTKISLTQATCLQGPRRLIGQPACLSPRGTGFGPRPDYPRILVFGNRAGRCRLSTGFLWNIPCPPPLHSGAAPYAPRFTLIRSQDLEVKGRLNRSTHSLNLRQLISIFEEPVAGPSNSSPHVDSVDRNSCATPCWCECAEKGPDWTSDSDFEDWPSSGELFYPDRDSSPTGVLSAERLDCSPPRKANGVHSPAASLRIFASGDRAGRCRWSADFLGDLPFVPPLHCGAAPFSPYLTHVGSQDLVVKSRPNLSTQVNLTRVSKQLRTCKRSAQIAMQTATRRVSNHRLTIRLFYTARDITLPRIDSAAFTLSVHGKFGECRGSSQRIPKSPTELGDHYHCTNQCRLTAWEGNCPIAHTPLPQEAVVLPSPWLRTKSSGFVRCLCRSPPPSHVVQSKLAWEVDLAPIAAKFAQSHVPALGYVQLVDFIFAHPTGFGETHESHEKKSETCEDEFHTAPPGRKIKKPRAAEIIAGRRSLLSAPRAGKTGDLRESPSTRGIVRHDSHMRKPGSDPAEDSTRFAFMGGKQDEPLSRHGPSITPYCIVLRKCSFLNVARVFLLVACANWRHTARTGEFRGICFVIAFVSLAHSSSEVVLMANPPEPR</sequence>
<gene>
    <name evidence="2" type="ORF">PR048_024597</name>
</gene>
<evidence type="ECO:0000313" key="3">
    <source>
        <dbReference type="Proteomes" id="UP001159363"/>
    </source>
</evidence>
<accession>A0ABQ9GP25</accession>
<organism evidence="2 3">
    <name type="scientific">Dryococelus australis</name>
    <dbReference type="NCBI Taxonomy" id="614101"/>
    <lineage>
        <taxon>Eukaryota</taxon>
        <taxon>Metazoa</taxon>
        <taxon>Ecdysozoa</taxon>
        <taxon>Arthropoda</taxon>
        <taxon>Hexapoda</taxon>
        <taxon>Insecta</taxon>
        <taxon>Pterygota</taxon>
        <taxon>Neoptera</taxon>
        <taxon>Polyneoptera</taxon>
        <taxon>Phasmatodea</taxon>
        <taxon>Verophasmatodea</taxon>
        <taxon>Anareolatae</taxon>
        <taxon>Phasmatidae</taxon>
        <taxon>Eurycanthinae</taxon>
        <taxon>Dryococelus</taxon>
    </lineage>
</organism>
<keyword evidence="3" id="KW-1185">Reference proteome</keyword>
<reference evidence="2 3" key="1">
    <citation type="submission" date="2023-02" db="EMBL/GenBank/DDBJ databases">
        <title>LHISI_Scaffold_Assembly.</title>
        <authorList>
            <person name="Stuart O.P."/>
            <person name="Cleave R."/>
            <person name="Magrath M.J.L."/>
            <person name="Mikheyev A.S."/>
        </authorList>
    </citation>
    <scope>NUCLEOTIDE SEQUENCE [LARGE SCALE GENOMIC DNA]</scope>
    <source>
        <strain evidence="2">Daus_M_001</strain>
        <tissue evidence="2">Leg muscle</tissue>
    </source>
</reference>
<proteinExistence type="predicted"/>